<proteinExistence type="predicted"/>
<dbReference type="PANTHER" id="PTHR42709:SF6">
    <property type="entry name" value="UNDECAPRENYL PHOSPHATE TRANSPORTER A"/>
    <property type="match status" value="1"/>
</dbReference>
<keyword evidence="2" id="KW-1003">Cell membrane</keyword>
<name>A0A2H0V757_9BACT</name>
<dbReference type="EMBL" id="PFAN01000073">
    <property type="protein sequence ID" value="PIR94944.1"/>
    <property type="molecule type" value="Genomic_DNA"/>
</dbReference>
<dbReference type="Pfam" id="PF09335">
    <property type="entry name" value="VTT_dom"/>
    <property type="match status" value="1"/>
</dbReference>
<dbReference type="InterPro" id="IPR051311">
    <property type="entry name" value="DedA_domain"/>
</dbReference>
<dbReference type="GO" id="GO:0005886">
    <property type="term" value="C:plasma membrane"/>
    <property type="evidence" value="ECO:0007669"/>
    <property type="project" value="UniProtKB-SubCell"/>
</dbReference>
<comment type="subcellular location">
    <subcellularLocation>
        <location evidence="1">Cell membrane</location>
        <topology evidence="1">Multi-pass membrane protein</topology>
    </subcellularLocation>
</comment>
<sequence length="196" mass="22272">MNYIISLIINNGYLILFPIAAIEGPIVSLAVGFLVSLGYFDFLLAYIILIFGDLVPDIIYYYFGRFGNKQKFVEKYGNRFGLNLQNFGHLENLWHNHGKKVMFLSKLSYGLSTPFLISSGLVNLPFKKFLAYALPVTFLQYAVIMTIGYVLGNSYLSAMPYIQDAGIIILIVAIIFVAGYILFSQYVRRKIIEMEK</sequence>
<evidence type="ECO:0000256" key="5">
    <source>
        <dbReference type="ARBA" id="ARBA00023136"/>
    </source>
</evidence>
<evidence type="ECO:0000256" key="3">
    <source>
        <dbReference type="ARBA" id="ARBA00022692"/>
    </source>
</evidence>
<organism evidence="8 9">
    <name type="scientific">Candidatus Falkowbacteria bacterium CG10_big_fil_rev_8_21_14_0_10_37_6</name>
    <dbReference type="NCBI Taxonomy" id="1974563"/>
    <lineage>
        <taxon>Bacteria</taxon>
        <taxon>Candidatus Falkowiibacteriota</taxon>
    </lineage>
</organism>
<feature type="domain" description="VTT" evidence="7">
    <location>
        <begin position="26"/>
        <end position="149"/>
    </location>
</feature>
<keyword evidence="4 6" id="KW-1133">Transmembrane helix</keyword>
<evidence type="ECO:0000313" key="8">
    <source>
        <dbReference type="EMBL" id="PIR94944.1"/>
    </source>
</evidence>
<evidence type="ECO:0000313" key="9">
    <source>
        <dbReference type="Proteomes" id="UP000228614"/>
    </source>
</evidence>
<evidence type="ECO:0000256" key="2">
    <source>
        <dbReference type="ARBA" id="ARBA00022475"/>
    </source>
</evidence>
<evidence type="ECO:0000259" key="7">
    <source>
        <dbReference type="Pfam" id="PF09335"/>
    </source>
</evidence>
<dbReference type="PANTHER" id="PTHR42709">
    <property type="entry name" value="ALKALINE PHOSPHATASE LIKE PROTEIN"/>
    <property type="match status" value="1"/>
</dbReference>
<reference evidence="9" key="1">
    <citation type="submission" date="2017-09" db="EMBL/GenBank/DDBJ databases">
        <title>Depth-based differentiation of microbial function through sediment-hosted aquifers and enrichment of novel symbionts in the deep terrestrial subsurface.</title>
        <authorList>
            <person name="Probst A.J."/>
            <person name="Ladd B."/>
            <person name="Jarett J.K."/>
            <person name="Geller-Mcgrath D.E."/>
            <person name="Sieber C.M.K."/>
            <person name="Emerson J.B."/>
            <person name="Anantharaman K."/>
            <person name="Thomas B.C."/>
            <person name="Malmstrom R."/>
            <person name="Stieglmeier M."/>
            <person name="Klingl A."/>
            <person name="Woyke T."/>
            <person name="Ryan C.M."/>
            <person name="Banfield J.F."/>
        </authorList>
    </citation>
    <scope>NUCLEOTIDE SEQUENCE [LARGE SCALE GENOMIC DNA]</scope>
</reference>
<dbReference type="Proteomes" id="UP000228614">
    <property type="component" value="Unassembled WGS sequence"/>
</dbReference>
<gene>
    <name evidence="8" type="ORF">COT95_01415</name>
</gene>
<evidence type="ECO:0000256" key="1">
    <source>
        <dbReference type="ARBA" id="ARBA00004651"/>
    </source>
</evidence>
<comment type="caution">
    <text evidence="8">The sequence shown here is derived from an EMBL/GenBank/DDBJ whole genome shotgun (WGS) entry which is preliminary data.</text>
</comment>
<evidence type="ECO:0000256" key="4">
    <source>
        <dbReference type="ARBA" id="ARBA00022989"/>
    </source>
</evidence>
<dbReference type="InterPro" id="IPR032816">
    <property type="entry name" value="VTT_dom"/>
</dbReference>
<feature type="transmembrane region" description="Helical" evidence="6">
    <location>
        <begin position="43"/>
        <end position="63"/>
    </location>
</feature>
<keyword evidence="3 6" id="KW-0812">Transmembrane</keyword>
<keyword evidence="5 6" id="KW-0472">Membrane</keyword>
<protein>
    <recommendedName>
        <fullName evidence="7">VTT domain-containing protein</fullName>
    </recommendedName>
</protein>
<evidence type="ECO:0000256" key="6">
    <source>
        <dbReference type="SAM" id="Phobius"/>
    </source>
</evidence>
<feature type="transmembrane region" description="Helical" evidence="6">
    <location>
        <begin position="12"/>
        <end position="37"/>
    </location>
</feature>
<feature type="transmembrane region" description="Helical" evidence="6">
    <location>
        <begin position="129"/>
        <end position="149"/>
    </location>
</feature>
<dbReference type="AlphaFoldDB" id="A0A2H0V757"/>
<accession>A0A2H0V757</accession>
<feature type="transmembrane region" description="Helical" evidence="6">
    <location>
        <begin position="161"/>
        <end position="183"/>
    </location>
</feature>